<protein>
    <recommendedName>
        <fullName evidence="4">PRC-barrel domain-containing protein</fullName>
    </recommendedName>
</protein>
<organism evidence="2 3">
    <name type="scientific">Rhodobacter aestuarii</name>
    <dbReference type="NCBI Taxonomy" id="453582"/>
    <lineage>
        <taxon>Bacteria</taxon>
        <taxon>Pseudomonadati</taxon>
        <taxon>Pseudomonadota</taxon>
        <taxon>Alphaproteobacteria</taxon>
        <taxon>Rhodobacterales</taxon>
        <taxon>Rhodobacter group</taxon>
        <taxon>Rhodobacter</taxon>
    </lineage>
</organism>
<dbReference type="EMBL" id="FTOG01000007">
    <property type="protein sequence ID" value="SIS97257.1"/>
    <property type="molecule type" value="Genomic_DNA"/>
</dbReference>
<evidence type="ECO:0008006" key="4">
    <source>
        <dbReference type="Google" id="ProtNLM"/>
    </source>
</evidence>
<gene>
    <name evidence="2" type="ORF">SAMN05421580_107238</name>
</gene>
<name>A0A1N7NFX3_9RHOB</name>
<feature type="chain" id="PRO_5012771889" description="PRC-barrel domain-containing protein" evidence="1">
    <location>
        <begin position="26"/>
        <end position="181"/>
    </location>
</feature>
<proteinExistence type="predicted"/>
<evidence type="ECO:0000313" key="2">
    <source>
        <dbReference type="EMBL" id="SIS97257.1"/>
    </source>
</evidence>
<keyword evidence="3" id="KW-1185">Reference proteome</keyword>
<dbReference type="OrthoDB" id="7875919at2"/>
<dbReference type="AlphaFoldDB" id="A0A1N7NFX3"/>
<dbReference type="RefSeq" id="WP_076485265.1">
    <property type="nucleotide sequence ID" value="NZ_FTOG01000007.1"/>
</dbReference>
<reference evidence="3" key="1">
    <citation type="submission" date="2017-01" db="EMBL/GenBank/DDBJ databases">
        <authorList>
            <person name="Varghese N."/>
            <person name="Submissions S."/>
        </authorList>
    </citation>
    <scope>NUCLEOTIDE SEQUENCE [LARGE SCALE GENOMIC DNA]</scope>
    <source>
        <strain evidence="3">DSM 19945</strain>
    </source>
</reference>
<sequence length="181" mass="18645">MKRMNSTLTSLLVAGIVAAPVAAFATSDNPYGLIDYKMGIATLPTAGSQGDVAPPLPDQYGIADVKTGTVKATDTSAATSNGLDNRPIQTLLVDQSGIALNKGQAQAAGAVVTADGGAVGTISRVVPGEQVDTVYVRASNDIKQRTFSMFKVNVPKGALKGDQLHLQMTMAELIAELNGQS</sequence>
<accession>A0A1N7NFX3</accession>
<dbReference type="Proteomes" id="UP000186221">
    <property type="component" value="Unassembled WGS sequence"/>
</dbReference>
<evidence type="ECO:0000313" key="3">
    <source>
        <dbReference type="Proteomes" id="UP000186221"/>
    </source>
</evidence>
<evidence type="ECO:0000256" key="1">
    <source>
        <dbReference type="SAM" id="SignalP"/>
    </source>
</evidence>
<dbReference type="STRING" id="453582.SAMN05421580_107238"/>
<feature type="signal peptide" evidence="1">
    <location>
        <begin position="1"/>
        <end position="25"/>
    </location>
</feature>
<keyword evidence="1" id="KW-0732">Signal</keyword>